<comment type="similarity">
    <text evidence="4">Belongs to the peptidase M29 family.</text>
</comment>
<evidence type="ECO:0000313" key="10">
    <source>
        <dbReference type="EMBL" id="APZ92765.1"/>
    </source>
</evidence>
<dbReference type="Gene3D" id="3.40.1830.10">
    <property type="entry name" value="Thermophilic metalloprotease (M29)"/>
    <property type="match status" value="1"/>
</dbReference>
<evidence type="ECO:0000256" key="7">
    <source>
        <dbReference type="ARBA" id="ARBA00022723"/>
    </source>
</evidence>
<evidence type="ECO:0000256" key="1">
    <source>
        <dbReference type="ARBA" id="ARBA00001941"/>
    </source>
</evidence>
<keyword evidence="11" id="KW-1185">Reference proteome</keyword>
<dbReference type="GO" id="GO:0006508">
    <property type="term" value="P:proteolysis"/>
    <property type="evidence" value="ECO:0007669"/>
    <property type="project" value="UniProtKB-KW"/>
</dbReference>
<dbReference type="RefSeq" id="WP_077024341.1">
    <property type="nucleotide sequence ID" value="NZ_CP017641.1"/>
</dbReference>
<dbReference type="EMBL" id="CP017641">
    <property type="protein sequence ID" value="APZ92765.1"/>
    <property type="molecule type" value="Genomic_DNA"/>
</dbReference>
<name>A0A1P8WFB9_9PLAN</name>
<dbReference type="InterPro" id="IPR000787">
    <property type="entry name" value="Peptidase_M29"/>
</dbReference>
<keyword evidence="6" id="KW-0645">Protease</keyword>
<dbReference type="PANTHER" id="PTHR34448:SF1">
    <property type="entry name" value="BLL6088 PROTEIN"/>
    <property type="match status" value="1"/>
</dbReference>
<comment type="cofactor">
    <cofactor evidence="3">
        <name>Zn(2+)</name>
        <dbReference type="ChEBI" id="CHEBI:29105"/>
    </cofactor>
</comment>
<dbReference type="PANTHER" id="PTHR34448">
    <property type="entry name" value="AMINOPEPTIDASE"/>
    <property type="match status" value="1"/>
</dbReference>
<dbReference type="GO" id="GO:0008237">
    <property type="term" value="F:metallopeptidase activity"/>
    <property type="evidence" value="ECO:0007669"/>
    <property type="project" value="UniProtKB-KW"/>
</dbReference>
<proteinExistence type="inferred from homology"/>
<dbReference type="KEGG" id="fmr:Fuma_02377"/>
<keyword evidence="8 10" id="KW-0378">Hydrolase</keyword>
<evidence type="ECO:0000256" key="6">
    <source>
        <dbReference type="ARBA" id="ARBA00022670"/>
    </source>
</evidence>
<gene>
    <name evidence="10" type="ORF">Fuma_02377</name>
</gene>
<dbReference type="InterPro" id="IPR052170">
    <property type="entry name" value="M29_Exopeptidase"/>
</dbReference>
<dbReference type="OrthoDB" id="9803993at2"/>
<evidence type="ECO:0000256" key="8">
    <source>
        <dbReference type="ARBA" id="ARBA00022801"/>
    </source>
</evidence>
<evidence type="ECO:0000313" key="11">
    <source>
        <dbReference type="Proteomes" id="UP000187735"/>
    </source>
</evidence>
<comment type="cofactor">
    <cofactor evidence="1">
        <name>Co(2+)</name>
        <dbReference type="ChEBI" id="CHEBI:48828"/>
    </cofactor>
</comment>
<dbReference type="GO" id="GO:0004177">
    <property type="term" value="F:aminopeptidase activity"/>
    <property type="evidence" value="ECO:0007669"/>
    <property type="project" value="UniProtKB-KW"/>
</dbReference>
<comment type="cofactor">
    <cofactor evidence="2">
        <name>Mg(2+)</name>
        <dbReference type="ChEBI" id="CHEBI:18420"/>
    </cofactor>
</comment>
<sequence>MKDPRISRLAETLIDHSCKVKAGEKVIIEAFDLPDPALVCDLVDAVYAKNATPLVIWKDNQILRSLYRGASETSMQWAGEVEANAMQAADAYIGIRGSANSDEFADVPAEKMELYTQHWWSPVHSERRVKQTRWVVLRYPTPSMAQAAGKSTPQFEDFYFDVCTADYAKMAEDLKPLVARMEAADQVHITAPGTDLRFSIKDIPVIPCAGECNIPDGECFTAPVRESVNGTIKFNTKSRYQGVVFDGIEFELKDGRIEKATCANEPDRLNRVLDTDEGARYIGEWSFGTNNRILHPMLDTLFDEKIGGSFHFTPGNAYDEADNSNRSKVHWDLVLIQRADYGGGEIHFDGELIRKDGFFVPDDLAPLNAGLPTE</sequence>
<keyword evidence="5 10" id="KW-0031">Aminopeptidase</keyword>
<evidence type="ECO:0000256" key="5">
    <source>
        <dbReference type="ARBA" id="ARBA00022438"/>
    </source>
</evidence>
<accession>A0A1P8WFB9</accession>
<organism evidence="10 11">
    <name type="scientific">Fuerstiella marisgermanici</name>
    <dbReference type="NCBI Taxonomy" id="1891926"/>
    <lineage>
        <taxon>Bacteria</taxon>
        <taxon>Pseudomonadati</taxon>
        <taxon>Planctomycetota</taxon>
        <taxon>Planctomycetia</taxon>
        <taxon>Planctomycetales</taxon>
        <taxon>Planctomycetaceae</taxon>
        <taxon>Fuerstiella</taxon>
    </lineage>
</organism>
<evidence type="ECO:0000256" key="2">
    <source>
        <dbReference type="ARBA" id="ARBA00001946"/>
    </source>
</evidence>
<dbReference type="EC" id="3.4.11.-" evidence="10"/>
<dbReference type="GO" id="GO:0046872">
    <property type="term" value="F:metal ion binding"/>
    <property type="evidence" value="ECO:0007669"/>
    <property type="project" value="UniProtKB-KW"/>
</dbReference>
<dbReference type="InterPro" id="IPR035097">
    <property type="entry name" value="M29_N-terminal"/>
</dbReference>
<evidence type="ECO:0000256" key="4">
    <source>
        <dbReference type="ARBA" id="ARBA00008236"/>
    </source>
</evidence>
<evidence type="ECO:0000256" key="3">
    <source>
        <dbReference type="ARBA" id="ARBA00001947"/>
    </source>
</evidence>
<dbReference type="Pfam" id="PF02073">
    <property type="entry name" value="Peptidase_M29"/>
    <property type="match status" value="1"/>
</dbReference>
<reference evidence="10 11" key="1">
    <citation type="journal article" date="2016" name="Front. Microbiol.">
        <title>Fuerstia marisgermanicae gen. nov., sp. nov., an Unusual Member of the Phylum Planctomycetes from the German Wadden Sea.</title>
        <authorList>
            <person name="Kohn T."/>
            <person name="Heuer A."/>
            <person name="Jogler M."/>
            <person name="Vollmers J."/>
            <person name="Boedeker C."/>
            <person name="Bunk B."/>
            <person name="Rast P."/>
            <person name="Borchert D."/>
            <person name="Glockner I."/>
            <person name="Freese H.M."/>
            <person name="Klenk H.P."/>
            <person name="Overmann J."/>
            <person name="Kaster A.K."/>
            <person name="Rohde M."/>
            <person name="Wiegand S."/>
            <person name="Jogler C."/>
        </authorList>
    </citation>
    <scope>NUCLEOTIDE SEQUENCE [LARGE SCALE GENOMIC DNA]</scope>
    <source>
        <strain evidence="10 11">NH11</strain>
    </source>
</reference>
<keyword evidence="9" id="KW-0482">Metalloprotease</keyword>
<protein>
    <submittedName>
        <fullName evidence="10">Aminopeptidase T</fullName>
        <ecNumber evidence="10">3.4.11.-</ecNumber>
    </submittedName>
</protein>
<keyword evidence="7" id="KW-0479">Metal-binding</keyword>
<dbReference type="STRING" id="1891926.Fuma_02377"/>
<dbReference type="SUPFAM" id="SSF144052">
    <property type="entry name" value="Thermophilic metalloprotease-like"/>
    <property type="match status" value="1"/>
</dbReference>
<dbReference type="AlphaFoldDB" id="A0A1P8WFB9"/>
<dbReference type="Proteomes" id="UP000187735">
    <property type="component" value="Chromosome"/>
</dbReference>
<evidence type="ECO:0000256" key="9">
    <source>
        <dbReference type="ARBA" id="ARBA00023049"/>
    </source>
</evidence>